<protein>
    <recommendedName>
        <fullName evidence="1">chorismate mutase</fullName>
        <ecNumber evidence="1">5.4.99.5</ecNumber>
    </recommendedName>
</protein>
<evidence type="ECO:0000259" key="3">
    <source>
        <dbReference type="PROSITE" id="PS51168"/>
    </source>
</evidence>
<evidence type="ECO:0000256" key="2">
    <source>
        <dbReference type="SAM" id="MobiDB-lite"/>
    </source>
</evidence>
<dbReference type="EC" id="5.4.99.5" evidence="1"/>
<organism evidence="4 5">
    <name type="scientific">Xanthomonas arboricola pv. pruni str. MAFF 311562</name>
    <dbReference type="NCBI Taxonomy" id="1414836"/>
    <lineage>
        <taxon>Bacteria</taxon>
        <taxon>Pseudomonadati</taxon>
        <taxon>Pseudomonadota</taxon>
        <taxon>Gammaproteobacteria</taxon>
        <taxon>Lysobacterales</taxon>
        <taxon>Lysobacteraceae</taxon>
        <taxon>Xanthomonas</taxon>
    </lineage>
</organism>
<dbReference type="InterPro" id="IPR036979">
    <property type="entry name" value="CM_dom_sf"/>
</dbReference>
<comment type="caution">
    <text evidence="4">The sequence shown here is derived from an EMBL/GenBank/DDBJ whole genome shotgun (WGS) entry which is preliminary data.</text>
</comment>
<dbReference type="InterPro" id="IPR002701">
    <property type="entry name" value="CM_II_prokaryot"/>
</dbReference>
<evidence type="ECO:0000256" key="1">
    <source>
        <dbReference type="ARBA" id="ARBA00012404"/>
    </source>
</evidence>
<accession>W4S5N1</accession>
<gene>
    <name evidence="4" type="ORF">XPU_3358</name>
</gene>
<feature type="region of interest" description="Disordered" evidence="2">
    <location>
        <begin position="1"/>
        <end position="50"/>
    </location>
</feature>
<feature type="domain" description="Chorismate mutase" evidence="3">
    <location>
        <begin position="54"/>
        <end position="144"/>
    </location>
</feature>
<sequence length="144" mass="15909">MPRRRMRRNFKECRAMAPKSSKPSAATGGKTKPAGKSAAKSAANASDKRAIKPATAAPVLADVRAKIDEIDRTIQALIAERANFAHQVGKAKGKLAAAVDYYRPERERRCCAWWWTATKARSAMKCWCTCTAKSCPRAWPSRSR</sequence>
<name>W4S5N1_9XANT</name>
<dbReference type="SMART" id="SM00830">
    <property type="entry name" value="CM_2"/>
    <property type="match status" value="1"/>
</dbReference>
<dbReference type="AlphaFoldDB" id="W4S5N1"/>
<reference evidence="4 5" key="1">
    <citation type="submission" date="2014-01" db="EMBL/GenBank/DDBJ databases">
        <title>Genome sequence and analysis of Xanthomonas arboricola pv. pruni.</title>
        <authorList>
            <person name="Fujikawa T."/>
            <person name="Nakazono-Nagaoka E."/>
        </authorList>
    </citation>
    <scope>NUCLEOTIDE SEQUENCE [LARGE SCALE GENOMIC DNA]</scope>
    <source>
        <strain evidence="5">MAFF 311562</strain>
    </source>
</reference>
<evidence type="ECO:0000313" key="4">
    <source>
        <dbReference type="EMBL" id="GAE51826.1"/>
    </source>
</evidence>
<feature type="compositionally biased region" description="Low complexity" evidence="2">
    <location>
        <begin position="17"/>
        <end position="45"/>
    </location>
</feature>
<dbReference type="SUPFAM" id="SSF48600">
    <property type="entry name" value="Chorismate mutase II"/>
    <property type="match status" value="1"/>
</dbReference>
<evidence type="ECO:0000313" key="5">
    <source>
        <dbReference type="Proteomes" id="UP000019143"/>
    </source>
</evidence>
<dbReference type="Proteomes" id="UP000019143">
    <property type="component" value="Unassembled WGS sequence"/>
</dbReference>
<dbReference type="PROSITE" id="PS51168">
    <property type="entry name" value="CHORISMATE_MUT_2"/>
    <property type="match status" value="1"/>
</dbReference>
<dbReference type="InterPro" id="IPR036263">
    <property type="entry name" value="Chorismate_II_sf"/>
</dbReference>
<dbReference type="GO" id="GO:0004106">
    <property type="term" value="F:chorismate mutase activity"/>
    <property type="evidence" value="ECO:0007669"/>
    <property type="project" value="UniProtKB-EC"/>
</dbReference>
<dbReference type="Gene3D" id="1.20.59.10">
    <property type="entry name" value="Chorismate mutase"/>
    <property type="match status" value="1"/>
</dbReference>
<proteinExistence type="predicted"/>
<dbReference type="Pfam" id="PF01817">
    <property type="entry name" value="CM_2"/>
    <property type="match status" value="1"/>
</dbReference>
<dbReference type="EMBL" id="BAVB01000324">
    <property type="protein sequence ID" value="GAE51826.1"/>
    <property type="molecule type" value="Genomic_DNA"/>
</dbReference>
<dbReference type="GO" id="GO:0046417">
    <property type="term" value="P:chorismate metabolic process"/>
    <property type="evidence" value="ECO:0007669"/>
    <property type="project" value="InterPro"/>
</dbReference>